<evidence type="ECO:0000313" key="3">
    <source>
        <dbReference type="Proteomes" id="UP000800235"/>
    </source>
</evidence>
<dbReference type="SUPFAM" id="SSF54909">
    <property type="entry name" value="Dimeric alpha+beta barrel"/>
    <property type="match status" value="1"/>
</dbReference>
<evidence type="ECO:0000313" key="2">
    <source>
        <dbReference type="EMBL" id="KAF2420581.1"/>
    </source>
</evidence>
<dbReference type="Gene3D" id="3.30.70.1060">
    <property type="entry name" value="Dimeric alpha+beta barrel"/>
    <property type="match status" value="1"/>
</dbReference>
<dbReference type="EMBL" id="MU007108">
    <property type="protein sequence ID" value="KAF2420581.1"/>
    <property type="molecule type" value="Genomic_DNA"/>
</dbReference>
<proteinExistence type="predicted"/>
<dbReference type="InterPro" id="IPR005545">
    <property type="entry name" value="YCII"/>
</dbReference>
<feature type="domain" description="YCII-related" evidence="1">
    <location>
        <begin position="11"/>
        <end position="100"/>
    </location>
</feature>
<reference evidence="2" key="1">
    <citation type="journal article" date="2020" name="Stud. Mycol.">
        <title>101 Dothideomycetes genomes: a test case for predicting lifestyles and emergence of pathogens.</title>
        <authorList>
            <person name="Haridas S."/>
            <person name="Albert R."/>
            <person name="Binder M."/>
            <person name="Bloem J."/>
            <person name="Labutti K."/>
            <person name="Salamov A."/>
            <person name="Andreopoulos B."/>
            <person name="Baker S."/>
            <person name="Barry K."/>
            <person name="Bills G."/>
            <person name="Bluhm B."/>
            <person name="Cannon C."/>
            <person name="Castanera R."/>
            <person name="Culley D."/>
            <person name="Daum C."/>
            <person name="Ezra D."/>
            <person name="Gonzalez J."/>
            <person name="Henrissat B."/>
            <person name="Kuo A."/>
            <person name="Liang C."/>
            <person name="Lipzen A."/>
            <person name="Lutzoni F."/>
            <person name="Magnuson J."/>
            <person name="Mondo S."/>
            <person name="Nolan M."/>
            <person name="Ohm R."/>
            <person name="Pangilinan J."/>
            <person name="Park H.-J."/>
            <person name="Ramirez L."/>
            <person name="Alfaro M."/>
            <person name="Sun H."/>
            <person name="Tritt A."/>
            <person name="Yoshinaga Y."/>
            <person name="Zwiers L.-H."/>
            <person name="Turgeon B."/>
            <person name="Goodwin S."/>
            <person name="Spatafora J."/>
            <person name="Crous P."/>
            <person name="Grigoriev I."/>
        </authorList>
    </citation>
    <scope>NUCLEOTIDE SEQUENCE</scope>
    <source>
        <strain evidence="2">CBS 130266</strain>
    </source>
</reference>
<sequence length="119" mass="13381">MAFGTGGKKIEWLVIIPDIENVLEKRMEVRPKHLEAVKPAHDADFWIMGGAYFSKVPVEGETPPIIGSAMLAYAETKEEVLESIKKDIYTESGVWDMSKIQIWPFRSAIRSGIETTQAK</sequence>
<dbReference type="Pfam" id="PF03795">
    <property type="entry name" value="YCII"/>
    <property type="match status" value="1"/>
</dbReference>
<dbReference type="PANTHER" id="PTHR33606:SF3">
    <property type="entry name" value="PROTEIN YCII"/>
    <property type="match status" value="1"/>
</dbReference>
<protein>
    <recommendedName>
        <fullName evidence="1">YCII-related domain-containing protein</fullName>
    </recommendedName>
</protein>
<comment type="caution">
    <text evidence="2">The sequence shown here is derived from an EMBL/GenBank/DDBJ whole genome shotgun (WGS) entry which is preliminary data.</text>
</comment>
<dbReference type="InterPro" id="IPR051807">
    <property type="entry name" value="Sec-metab_biosynth-assoc"/>
</dbReference>
<dbReference type="Proteomes" id="UP000800235">
    <property type="component" value="Unassembled WGS sequence"/>
</dbReference>
<dbReference type="AlphaFoldDB" id="A0A9P4NGG6"/>
<keyword evidence="3" id="KW-1185">Reference proteome</keyword>
<dbReference type="PANTHER" id="PTHR33606">
    <property type="entry name" value="PROTEIN YCII"/>
    <property type="match status" value="1"/>
</dbReference>
<dbReference type="OrthoDB" id="5519740at2759"/>
<accession>A0A9P4NGG6</accession>
<organism evidence="2 3">
    <name type="scientific">Tothia fuscella</name>
    <dbReference type="NCBI Taxonomy" id="1048955"/>
    <lineage>
        <taxon>Eukaryota</taxon>
        <taxon>Fungi</taxon>
        <taxon>Dikarya</taxon>
        <taxon>Ascomycota</taxon>
        <taxon>Pezizomycotina</taxon>
        <taxon>Dothideomycetes</taxon>
        <taxon>Pleosporomycetidae</taxon>
        <taxon>Venturiales</taxon>
        <taxon>Cylindrosympodiaceae</taxon>
        <taxon>Tothia</taxon>
    </lineage>
</organism>
<evidence type="ECO:0000259" key="1">
    <source>
        <dbReference type="Pfam" id="PF03795"/>
    </source>
</evidence>
<dbReference type="InterPro" id="IPR011008">
    <property type="entry name" value="Dimeric_a/b-barrel"/>
</dbReference>
<name>A0A9P4NGG6_9PEZI</name>
<gene>
    <name evidence="2" type="ORF">EJ08DRAFT_653784</name>
</gene>